<sequence length="61" mass="7353">MATAQYLYRKKRQKRLKAPREQRITRSSKKLHSVIGKDLFHDKKDSVKSWKRICPTTRKKP</sequence>
<gene>
    <name evidence="2" type="ORF">HMPREF1981_01798</name>
</gene>
<name>U2CLE1_9BACE</name>
<evidence type="ECO:0000313" key="3">
    <source>
        <dbReference type="Proteomes" id="UP000016496"/>
    </source>
</evidence>
<dbReference type="EMBL" id="AWSV01000095">
    <property type="protein sequence ID" value="ERI85355.1"/>
    <property type="molecule type" value="Genomic_DNA"/>
</dbReference>
<reference evidence="2 3" key="1">
    <citation type="submission" date="2013-08" db="EMBL/GenBank/DDBJ databases">
        <authorList>
            <person name="Weinstock G."/>
            <person name="Sodergren E."/>
            <person name="Wylie T."/>
            <person name="Fulton L."/>
            <person name="Fulton R."/>
            <person name="Fronick C."/>
            <person name="O'Laughlin M."/>
            <person name="Godfrey J."/>
            <person name="Miner T."/>
            <person name="Herter B."/>
            <person name="Appelbaum E."/>
            <person name="Cordes M."/>
            <person name="Lek S."/>
            <person name="Wollam A."/>
            <person name="Pepin K.H."/>
            <person name="Palsikar V.B."/>
            <person name="Mitreva M."/>
            <person name="Wilson R.K."/>
        </authorList>
    </citation>
    <scope>NUCLEOTIDE SEQUENCE [LARGE SCALE GENOMIC DNA]</scope>
    <source>
        <strain evidence="2 3">F0041</strain>
    </source>
</reference>
<dbReference type="Proteomes" id="UP000016496">
    <property type="component" value="Unassembled WGS sequence"/>
</dbReference>
<accession>U2CLE1</accession>
<dbReference type="PATRIC" id="fig|1321819.3.peg.1661"/>
<proteinExistence type="predicted"/>
<feature type="compositionally biased region" description="Basic residues" evidence="1">
    <location>
        <begin position="8"/>
        <end position="17"/>
    </location>
</feature>
<organism evidence="2 3">
    <name type="scientific">Bacteroides pyogenes F0041</name>
    <dbReference type="NCBI Taxonomy" id="1321819"/>
    <lineage>
        <taxon>Bacteria</taxon>
        <taxon>Pseudomonadati</taxon>
        <taxon>Bacteroidota</taxon>
        <taxon>Bacteroidia</taxon>
        <taxon>Bacteroidales</taxon>
        <taxon>Bacteroidaceae</taxon>
        <taxon>Bacteroides</taxon>
    </lineage>
</organism>
<comment type="caution">
    <text evidence="2">The sequence shown here is derived from an EMBL/GenBank/DDBJ whole genome shotgun (WGS) entry which is preliminary data.</text>
</comment>
<evidence type="ECO:0000256" key="1">
    <source>
        <dbReference type="SAM" id="MobiDB-lite"/>
    </source>
</evidence>
<feature type="region of interest" description="Disordered" evidence="1">
    <location>
        <begin position="1"/>
        <end position="31"/>
    </location>
</feature>
<evidence type="ECO:0000313" key="2">
    <source>
        <dbReference type="EMBL" id="ERI85355.1"/>
    </source>
</evidence>
<protein>
    <submittedName>
        <fullName evidence="2">Uncharacterized protein</fullName>
    </submittedName>
</protein>
<dbReference type="HOGENOM" id="CLU_2912928_0_0_10"/>
<dbReference type="AlphaFoldDB" id="U2CLE1"/>